<gene>
    <name evidence="1" type="ORF">CW740_05975</name>
</gene>
<reference evidence="1 2" key="1">
    <citation type="submission" date="2017-12" db="EMBL/GenBank/DDBJ databases">
        <title>Kangiella profundi FT102 completed genome.</title>
        <authorList>
            <person name="Xu J."/>
            <person name="Wang J."/>
            <person name="Lu Y."/>
        </authorList>
    </citation>
    <scope>NUCLEOTIDE SEQUENCE [LARGE SCALE GENOMIC DNA]</scope>
    <source>
        <strain evidence="1 2">FT102</strain>
    </source>
</reference>
<organism evidence="1 2">
    <name type="scientific">Kangiella profundi</name>
    <dbReference type="NCBI Taxonomy" id="1561924"/>
    <lineage>
        <taxon>Bacteria</taxon>
        <taxon>Pseudomonadati</taxon>
        <taxon>Pseudomonadota</taxon>
        <taxon>Gammaproteobacteria</taxon>
        <taxon>Kangiellales</taxon>
        <taxon>Kangiellaceae</taxon>
        <taxon>Kangiella</taxon>
    </lineage>
</organism>
<dbReference type="Proteomes" id="UP000232693">
    <property type="component" value="Chromosome"/>
</dbReference>
<dbReference type="EMBL" id="CP025120">
    <property type="protein sequence ID" value="AUD78826.1"/>
    <property type="molecule type" value="Genomic_DNA"/>
</dbReference>
<sequence length="112" mass="11827">MKQLISILAALVIITGSAQVSAHGGGHGIISDQEAVLVAATTVKKMTFKDFGFDVGKLGDQWKSISQENVTLIDIIGGNFLLEVKHPETSETIYIQVTKSGQAVAATESKPS</sequence>
<evidence type="ECO:0000313" key="1">
    <source>
        <dbReference type="EMBL" id="AUD78826.1"/>
    </source>
</evidence>
<evidence type="ECO:0000313" key="2">
    <source>
        <dbReference type="Proteomes" id="UP000232693"/>
    </source>
</evidence>
<dbReference type="OrthoDB" id="6227953at2"/>
<name>A0A2K9AEL6_9GAMM</name>
<accession>A0A2K9AEL6</accession>
<dbReference type="AlphaFoldDB" id="A0A2K9AEL6"/>
<dbReference type="RefSeq" id="WP_106646677.1">
    <property type="nucleotide sequence ID" value="NZ_BMGO01000001.1"/>
</dbReference>
<dbReference type="KEGG" id="kpd:CW740_05975"/>
<proteinExistence type="predicted"/>
<keyword evidence="2" id="KW-1185">Reference proteome</keyword>
<protein>
    <submittedName>
        <fullName evidence="1">Uncharacterized protein</fullName>
    </submittedName>
</protein>
<dbReference type="Pfam" id="PF20098">
    <property type="entry name" value="DUF6488"/>
    <property type="match status" value="1"/>
</dbReference>
<dbReference type="InterPro" id="IPR045503">
    <property type="entry name" value="DUF6488"/>
</dbReference>